<organism evidence="1 2">
    <name type="scientific">Stenotrophomonas nitritireducens</name>
    <dbReference type="NCBI Taxonomy" id="83617"/>
    <lineage>
        <taxon>Bacteria</taxon>
        <taxon>Pseudomonadati</taxon>
        <taxon>Pseudomonadota</taxon>
        <taxon>Gammaproteobacteria</taxon>
        <taxon>Lysobacterales</taxon>
        <taxon>Lysobacteraceae</taxon>
        <taxon>Stenotrophomonas</taxon>
    </lineage>
</organism>
<proteinExistence type="predicted"/>
<comment type="caution">
    <text evidence="1">The sequence shown here is derived from an EMBL/GenBank/DDBJ whole genome shotgun (WGS) entry which is preliminary data.</text>
</comment>
<reference evidence="1 2" key="1">
    <citation type="submission" date="2015-05" db="EMBL/GenBank/DDBJ databases">
        <title>Genome sequencing and analysis of members of genus Stenotrophomonas.</title>
        <authorList>
            <person name="Patil P.P."/>
            <person name="Midha S."/>
            <person name="Patil P.B."/>
        </authorList>
    </citation>
    <scope>NUCLEOTIDE SEQUENCE [LARGE SCALE GENOMIC DNA]</scope>
    <source>
        <strain evidence="1 2">DSM 12575</strain>
    </source>
</reference>
<protein>
    <submittedName>
        <fullName evidence="1">Uncharacterized protein</fullName>
    </submittedName>
</protein>
<dbReference type="EMBL" id="LDJG01000039">
    <property type="protein sequence ID" value="KRG53971.1"/>
    <property type="molecule type" value="Genomic_DNA"/>
</dbReference>
<sequence>MNGILAGPSMAMLARSGAHAAQVPACGRRAIGFSASGVDKGVFAWERRTPDACRDRRNGFTGTGRA</sequence>
<dbReference type="Proteomes" id="UP000050902">
    <property type="component" value="Unassembled WGS sequence"/>
</dbReference>
<name>A0ABR5NFK8_9GAMM</name>
<keyword evidence="2" id="KW-1185">Reference proteome</keyword>
<evidence type="ECO:0000313" key="1">
    <source>
        <dbReference type="EMBL" id="KRG53971.1"/>
    </source>
</evidence>
<evidence type="ECO:0000313" key="2">
    <source>
        <dbReference type="Proteomes" id="UP000050902"/>
    </source>
</evidence>
<accession>A0ABR5NFK8</accession>
<dbReference type="RefSeq" id="WP_055770206.1">
    <property type="nucleotide sequence ID" value="NZ_LDJG01000039.1"/>
</dbReference>
<gene>
    <name evidence="1" type="ORF">ABB22_17175</name>
</gene>